<dbReference type="InterPro" id="IPR056455">
    <property type="entry name" value="Ig-like_IP5PC_F"/>
</dbReference>
<reference evidence="11 12" key="1">
    <citation type="journal article" date="2014" name="Science">
        <title>Plant genetics. Early allopolyploid evolution in the post-Neolithic Brassica napus oilseed genome.</title>
        <authorList>
            <person name="Chalhoub B."/>
            <person name="Denoeud F."/>
            <person name="Liu S."/>
            <person name="Parkin I.A."/>
            <person name="Tang H."/>
            <person name="Wang X."/>
            <person name="Chiquet J."/>
            <person name="Belcram H."/>
            <person name="Tong C."/>
            <person name="Samans B."/>
            <person name="Correa M."/>
            <person name="Da Silva C."/>
            <person name="Just J."/>
            <person name="Falentin C."/>
            <person name="Koh C.S."/>
            <person name="Le Clainche I."/>
            <person name="Bernard M."/>
            <person name="Bento P."/>
            <person name="Noel B."/>
            <person name="Labadie K."/>
            <person name="Alberti A."/>
            <person name="Charles M."/>
            <person name="Arnaud D."/>
            <person name="Guo H."/>
            <person name="Daviaud C."/>
            <person name="Alamery S."/>
            <person name="Jabbari K."/>
            <person name="Zhao M."/>
            <person name="Edger P.P."/>
            <person name="Chelaifa H."/>
            <person name="Tack D."/>
            <person name="Lassalle G."/>
            <person name="Mestiri I."/>
            <person name="Schnel N."/>
            <person name="Le Paslier M.C."/>
            <person name="Fan G."/>
            <person name="Renault V."/>
            <person name="Bayer P.E."/>
            <person name="Golicz A.A."/>
            <person name="Manoli S."/>
            <person name="Lee T.H."/>
            <person name="Thi V.H."/>
            <person name="Chalabi S."/>
            <person name="Hu Q."/>
            <person name="Fan C."/>
            <person name="Tollenaere R."/>
            <person name="Lu Y."/>
            <person name="Battail C."/>
            <person name="Shen J."/>
            <person name="Sidebottom C.H."/>
            <person name="Wang X."/>
            <person name="Canaguier A."/>
            <person name="Chauveau A."/>
            <person name="Berard A."/>
            <person name="Deniot G."/>
            <person name="Guan M."/>
            <person name="Liu Z."/>
            <person name="Sun F."/>
            <person name="Lim Y.P."/>
            <person name="Lyons E."/>
            <person name="Town C.D."/>
            <person name="Bancroft I."/>
            <person name="Wang X."/>
            <person name="Meng J."/>
            <person name="Ma J."/>
            <person name="Pires J.C."/>
            <person name="King G.J."/>
            <person name="Brunel D."/>
            <person name="Delourme R."/>
            <person name="Renard M."/>
            <person name="Aury J.M."/>
            <person name="Adams K.L."/>
            <person name="Batley J."/>
            <person name="Snowdon R.J."/>
            <person name="Tost J."/>
            <person name="Edwards D."/>
            <person name="Zhou Y."/>
            <person name="Hua W."/>
            <person name="Sharpe A.G."/>
            <person name="Paterson A.H."/>
            <person name="Guan C."/>
            <person name="Wincker P."/>
        </authorList>
    </citation>
    <scope>NUCLEOTIDE SEQUENCE [LARGE SCALE GENOMIC DNA]</scope>
    <source>
        <strain evidence="12">cv. Darmor-bzh</strain>
    </source>
</reference>
<dbReference type="InterPro" id="IPR015943">
    <property type="entry name" value="WD40/YVTN_repeat-like_dom_sf"/>
</dbReference>
<dbReference type="SUPFAM" id="SSF101908">
    <property type="entry name" value="Putative isomerase YbhE"/>
    <property type="match status" value="1"/>
</dbReference>
<evidence type="ECO:0000256" key="4">
    <source>
        <dbReference type="ARBA" id="ARBA00022574"/>
    </source>
</evidence>
<keyword evidence="7" id="KW-0378">Hydrolase</keyword>
<keyword evidence="12" id="KW-1185">Reference proteome</keyword>
<name>A0A078IDJ4_BRANA</name>
<evidence type="ECO:0000256" key="8">
    <source>
        <dbReference type="ARBA" id="ARBA00022842"/>
    </source>
</evidence>
<comment type="similarity">
    <text evidence="2">Belongs to the inositol polyphosphate 5-phosphatase family.</text>
</comment>
<dbReference type="PaxDb" id="3708-A0A078IDJ4"/>
<evidence type="ECO:0000256" key="3">
    <source>
        <dbReference type="ARBA" id="ARBA00022499"/>
    </source>
</evidence>
<dbReference type="InterPro" id="IPR000300">
    <property type="entry name" value="IPPc"/>
</dbReference>
<dbReference type="EMBL" id="LK032705">
    <property type="protein sequence ID" value="CDY47263.1"/>
    <property type="molecule type" value="Genomic_DNA"/>
</dbReference>
<protein>
    <submittedName>
        <fullName evidence="11">BnaA10g03830D protein</fullName>
    </submittedName>
</protein>
<evidence type="ECO:0000256" key="6">
    <source>
        <dbReference type="ARBA" id="ARBA00022737"/>
    </source>
</evidence>
<dbReference type="SMART" id="SM00320">
    <property type="entry name" value="WD40"/>
    <property type="match status" value="4"/>
</dbReference>
<dbReference type="GO" id="GO:0046872">
    <property type="term" value="F:metal ion binding"/>
    <property type="evidence" value="ECO:0007669"/>
    <property type="project" value="UniProtKB-KW"/>
</dbReference>
<dbReference type="SMART" id="SM00128">
    <property type="entry name" value="IPPc"/>
    <property type="match status" value="1"/>
</dbReference>
<dbReference type="InterPro" id="IPR056454">
    <property type="entry name" value="Beta-prop_IP5PC_F"/>
</dbReference>
<feature type="domain" description="Inositol polyphosphate-related phosphatase" evidence="10">
    <location>
        <begin position="400"/>
        <end position="754"/>
    </location>
</feature>
<dbReference type="Pfam" id="PF23755">
    <property type="entry name" value="Ig-like_IP5PC_F"/>
    <property type="match status" value="1"/>
</dbReference>
<dbReference type="FunFam" id="2.130.10.10:FF:001061">
    <property type="entry name" value="Type I inositol polyphosphate 5-phosphatase 13"/>
    <property type="match status" value="1"/>
</dbReference>
<dbReference type="OMA" id="QWDRNGN"/>
<dbReference type="FunFam" id="3.60.10.10:FF:000011">
    <property type="entry name" value="Type II inositol polyphosphate 5-phosphatase 15"/>
    <property type="match status" value="1"/>
</dbReference>
<dbReference type="GO" id="GO:0009846">
    <property type="term" value="P:pollen germination"/>
    <property type="evidence" value="ECO:0007669"/>
    <property type="project" value="UniProtKB-ARBA"/>
</dbReference>
<keyword evidence="8" id="KW-0460">Magnesium</keyword>
<evidence type="ECO:0000256" key="5">
    <source>
        <dbReference type="ARBA" id="ARBA00022723"/>
    </source>
</evidence>
<dbReference type="InterPro" id="IPR046985">
    <property type="entry name" value="IP5"/>
</dbReference>
<accession>A0A078IDJ4</accession>
<keyword evidence="9" id="KW-0832">Ubl conjugation</keyword>
<dbReference type="Proteomes" id="UP000028999">
    <property type="component" value="Unassembled WGS sequence"/>
</dbReference>
<dbReference type="Gene3D" id="3.60.10.10">
    <property type="entry name" value="Endonuclease/exonuclease/phosphatase"/>
    <property type="match status" value="1"/>
</dbReference>
<keyword evidence="4" id="KW-0853">WD repeat</keyword>
<dbReference type="SUPFAM" id="SSF56219">
    <property type="entry name" value="DNase I-like"/>
    <property type="match status" value="1"/>
</dbReference>
<dbReference type="STRING" id="3708.A0A078IDJ4"/>
<dbReference type="CDD" id="cd09074">
    <property type="entry name" value="INPP5c"/>
    <property type="match status" value="1"/>
</dbReference>
<dbReference type="Gene3D" id="2.130.10.10">
    <property type="entry name" value="YVTN repeat-like/Quinoprotein amine dehydrogenase"/>
    <property type="match status" value="2"/>
</dbReference>
<dbReference type="PANTHER" id="PTHR11200:SF272">
    <property type="entry name" value="TYPE I INOSITOL POLYPHOSPHATE 5-PHOSPHATASE 13"/>
    <property type="match status" value="1"/>
</dbReference>
<comment type="cofactor">
    <cofactor evidence="1">
        <name>Mg(2+)</name>
        <dbReference type="ChEBI" id="CHEBI:18420"/>
    </cofactor>
</comment>
<keyword evidence="5" id="KW-0479">Metal-binding</keyword>
<keyword evidence="3" id="KW-1017">Isopeptide bond</keyword>
<dbReference type="InterPro" id="IPR036691">
    <property type="entry name" value="Endo/exonu/phosph_ase_sf"/>
</dbReference>
<dbReference type="Gramene" id="CDY47263">
    <property type="protein sequence ID" value="CDY47263"/>
    <property type="gene ID" value="GSBRNA2T00087068001"/>
</dbReference>
<evidence type="ECO:0000256" key="7">
    <source>
        <dbReference type="ARBA" id="ARBA00022801"/>
    </source>
</evidence>
<dbReference type="InterPro" id="IPR001680">
    <property type="entry name" value="WD40_rpt"/>
</dbReference>
<dbReference type="AlphaFoldDB" id="A0A078IDJ4"/>
<evidence type="ECO:0000256" key="9">
    <source>
        <dbReference type="ARBA" id="ARBA00022843"/>
    </source>
</evidence>
<dbReference type="Pfam" id="PF23754">
    <property type="entry name" value="Beta-prop_IP5PC_F"/>
    <property type="match status" value="1"/>
</dbReference>
<dbReference type="PANTHER" id="PTHR11200">
    <property type="entry name" value="INOSITOL 5-PHOSPHATASE"/>
    <property type="match status" value="1"/>
</dbReference>
<evidence type="ECO:0000259" key="10">
    <source>
        <dbReference type="SMART" id="SM00128"/>
    </source>
</evidence>
<dbReference type="GO" id="GO:0004439">
    <property type="term" value="F:phosphatidylinositol-4,5-bisphosphate 5-phosphatase activity"/>
    <property type="evidence" value="ECO:0000318"/>
    <property type="project" value="GO_Central"/>
</dbReference>
<gene>
    <name evidence="11" type="primary">BnaA10g03830D</name>
    <name evidence="11" type="ORF">GSBRNA2T00087068001</name>
</gene>
<keyword evidence="6" id="KW-0677">Repeat</keyword>
<proteinExistence type="inferred from homology"/>
<dbReference type="GO" id="GO:0046856">
    <property type="term" value="P:phosphatidylinositol dephosphorylation"/>
    <property type="evidence" value="ECO:0007669"/>
    <property type="project" value="InterPro"/>
</dbReference>
<evidence type="ECO:0000256" key="1">
    <source>
        <dbReference type="ARBA" id="ARBA00001946"/>
    </source>
</evidence>
<evidence type="ECO:0000313" key="11">
    <source>
        <dbReference type="EMBL" id="CDY47263.1"/>
    </source>
</evidence>
<evidence type="ECO:0000313" key="12">
    <source>
        <dbReference type="Proteomes" id="UP000028999"/>
    </source>
</evidence>
<sequence length="954" mass="105890">MKTITITNTFTSVHLSSSSSFCSLPQRQRGDEDTAPFRESVATSPTLCLVADESNKVLWSGHKDGKIRAWNMDQHDDDSDPFNERISWQAHRGPVNSVVISSYGDMWSCSEGGVIKIWPWDSLEKSLLLKPEEKYMAAMLVERSAIDLRSQVTINGTCSLSSSEVKYLLADSVRAKVWAVQSLSFSIWDARSKELLKVFNVDGQVECRVDMPSIQDQQVDDEMKMKFFSPSKKEKPQGFLQRSRNAIMGAAGAVRRVASRSAGAFLEDTRKTEAIVLAADGTIWTGSMSGQIVQWDGNGNRLRDVNHHHRPVLCFCTFGDRIYVGYASGYIQVLDPDGKLIASWVSHNEPVIKLAAGGGFVFSLASHGGVRGWYVTSPGPLDNIIRTELSRKESSYARQDNVRILIGTWNVGQGRASHGALMSWLGSVTSDVGIVVVGLQEVEMGAGFLAMSAAKETVGLEGSAVGQWWIDAIGKALDENNTFERMGSRQLAGLLISLWARKEIRTHVGDLDVAAVPCGFGRAIGNKGGVGLRIRVYDRIMCFVNCHLAAHLEAVNRRNADFNHIFRLMVFSRGQNLSNAAAAGVSTAAYTLKTTTSPSIGTEEAKSDLAAADMIAFFGDFNYRLFGITYDEARDFISQRSFDWLRERDQLRQEMKAGKVFQGMREALITFPPTYKFERNRPGLGGYDSGEKKRIPAWCDRVIYRDTQSSPFSQSNLQCPVVSSVIMYEACMDVTESDHKPVRCKFHATIAHVDKSVRRQELGNIITSNEKIRSILEDLKFVPETSVSTNNIVLQSQDTVILTIRNNSTTSKAIFSILCGGQAIVRDDDGEESDYTPRGSFGLPRWLEVSPAGGIIKPEGSVDVKVHHEEFYTLEEYVDGIPQNWWCEDARDKEAILMVNIRGSCSTTWTSHSVKVRHCYSGRVCLLDPKPINLTKNLGGSRRHPTDTRRGKSR</sequence>
<dbReference type="Pfam" id="PF22669">
    <property type="entry name" value="Exo_endo_phos2"/>
    <property type="match status" value="1"/>
</dbReference>
<evidence type="ECO:0000256" key="2">
    <source>
        <dbReference type="ARBA" id="ARBA00010768"/>
    </source>
</evidence>
<organism evidence="11 12">
    <name type="scientific">Brassica napus</name>
    <name type="common">Rape</name>
    <dbReference type="NCBI Taxonomy" id="3708"/>
    <lineage>
        <taxon>Eukaryota</taxon>
        <taxon>Viridiplantae</taxon>
        <taxon>Streptophyta</taxon>
        <taxon>Embryophyta</taxon>
        <taxon>Tracheophyta</taxon>
        <taxon>Spermatophyta</taxon>
        <taxon>Magnoliopsida</taxon>
        <taxon>eudicotyledons</taxon>
        <taxon>Gunneridae</taxon>
        <taxon>Pentapetalae</taxon>
        <taxon>rosids</taxon>
        <taxon>malvids</taxon>
        <taxon>Brassicales</taxon>
        <taxon>Brassicaceae</taxon>
        <taxon>Brassiceae</taxon>
        <taxon>Brassica</taxon>
    </lineage>
</organism>